<dbReference type="Pfam" id="PF13843">
    <property type="entry name" value="DDE_Tnp_1_7"/>
    <property type="match status" value="1"/>
</dbReference>
<feature type="domain" description="PiggyBac transposable element-derived protein" evidence="2">
    <location>
        <begin position="131"/>
        <end position="485"/>
    </location>
</feature>
<evidence type="ECO:0000256" key="1">
    <source>
        <dbReference type="SAM" id="MobiDB-lite"/>
    </source>
</evidence>
<proteinExistence type="predicted"/>
<dbReference type="InterPro" id="IPR029526">
    <property type="entry name" value="PGBD"/>
</dbReference>
<accession>A7KVV0</accession>
<sequence length="597" mass="68516">MASRQRLNHDEIATILENDDDYSPLDSESEKEDCVVEDDVWSDNEDAIVDFVEDTSAQEDPDNNIASRESPNLEVTSLTSHRIITLPQRSIRGKNNHVWSTTKGRTTGRTSAINIIRTNRGPTRMCRNIVDPLLCFQLFITDEIIHEIVKWTNVEIIVKRQNLKDISASYRDTNTMEIWALVGILTLTAVMKDNHLSTDELFDATFSGTRYVSVMSRERFEFLIRCIRMDDKTLRPTLRSDDAFLPVRKIWEIFINQCRQNHVPGSNLTVDEQLLGFRGRCPFRMYIPNKPDKYGIKFPMMCAAATKYMIDAIPYLGKSTKTNGLPLGEFYVKDLTKTVHGTNRNITCDNWFTSIPLAKNMLQAPYNLTIVGTIRSNKREMPEEIKNSRSRPVGSSMFCFDGPLTLVSYKPKPSKMVFLLSSCDENAVINESNGKPDMILFYNQTKGGVDSFDQMCKSMSANRKTNRWPMAVFYGMLNMAFVNSYIIYCHNKINKQEKPISRKEFMKKLSIQLTTPWMQERLQAPTLKRTLRDNITNVLKNVVPASSENISNEPEPKKRRYCGVCSYKKRRMTKAQCCKCKKAICGEHNIDVCQDCI</sequence>
<dbReference type="PANTHER" id="PTHR46599:SF6">
    <property type="entry name" value="DUAL SPECIFICITY PHOSPHATASE 26"/>
    <property type="match status" value="1"/>
</dbReference>
<name>A7KVV0_HELAM</name>
<evidence type="ECO:0000313" key="3">
    <source>
        <dbReference type="EMBL" id="ABS18391.1"/>
    </source>
</evidence>
<evidence type="ECO:0000259" key="2">
    <source>
        <dbReference type="Pfam" id="PF13843"/>
    </source>
</evidence>
<dbReference type="AlphaFoldDB" id="A7KVV0"/>
<reference evidence="3" key="1">
    <citation type="submission" date="2007-05" db="EMBL/GenBank/DDBJ databases">
        <authorList>
            <person name="Sun Z."/>
            <person name="Han Z."/>
        </authorList>
    </citation>
    <scope>NUCLEOTIDE SEQUENCE</scope>
</reference>
<dbReference type="EMBL" id="EF593176">
    <property type="protein sequence ID" value="ABS18391.1"/>
    <property type="molecule type" value="Genomic_DNA"/>
</dbReference>
<organism evidence="3">
    <name type="scientific">Helicoverpa armigera</name>
    <name type="common">Cotton bollworm</name>
    <name type="synonym">Heliothis armigera</name>
    <dbReference type="NCBI Taxonomy" id="29058"/>
    <lineage>
        <taxon>Eukaryota</taxon>
        <taxon>Metazoa</taxon>
        <taxon>Ecdysozoa</taxon>
        <taxon>Arthropoda</taxon>
        <taxon>Hexapoda</taxon>
        <taxon>Insecta</taxon>
        <taxon>Pterygota</taxon>
        <taxon>Neoptera</taxon>
        <taxon>Endopterygota</taxon>
        <taxon>Lepidoptera</taxon>
        <taxon>Glossata</taxon>
        <taxon>Ditrysia</taxon>
        <taxon>Noctuoidea</taxon>
        <taxon>Noctuidae</taxon>
        <taxon>Heliothinae</taxon>
        <taxon>Helicoverpa</taxon>
    </lineage>
</organism>
<protein>
    <submittedName>
        <fullName evidence="3">Transposase</fullName>
    </submittedName>
</protein>
<reference evidence="3" key="2">
    <citation type="journal article" date="2008" name="Insect Mol. Biol.">
        <title>piggyBac-like elements in cotton bollworm, Helicoverpa armigera (Hubner).</title>
        <authorList>
            <person name="Sun Z.C."/>
            <person name="Wu M."/>
            <person name="Miller T.A."/>
            <person name="Han Z.J."/>
        </authorList>
    </citation>
    <scope>NUCLEOTIDE SEQUENCE</scope>
</reference>
<feature type="compositionally biased region" description="Acidic residues" evidence="1">
    <location>
        <begin position="17"/>
        <end position="35"/>
    </location>
</feature>
<dbReference type="PANTHER" id="PTHR46599">
    <property type="entry name" value="PIGGYBAC TRANSPOSABLE ELEMENT-DERIVED PROTEIN 4"/>
    <property type="match status" value="1"/>
</dbReference>
<dbReference type="OrthoDB" id="6770266at2759"/>
<feature type="region of interest" description="Disordered" evidence="1">
    <location>
        <begin position="1"/>
        <end position="35"/>
    </location>
</feature>